<name>A0A853HZ61_9GAMM</name>
<evidence type="ECO:0000313" key="3">
    <source>
        <dbReference type="Proteomes" id="UP000569732"/>
    </source>
</evidence>
<accession>A0A853HZ61</accession>
<dbReference type="EMBL" id="JACCKB010000001">
    <property type="protein sequence ID" value="NYZ64372.1"/>
    <property type="molecule type" value="Genomic_DNA"/>
</dbReference>
<evidence type="ECO:0000313" key="2">
    <source>
        <dbReference type="EMBL" id="NYZ64372.1"/>
    </source>
</evidence>
<keyword evidence="2" id="KW-0238">DNA-binding</keyword>
<dbReference type="AlphaFoldDB" id="A0A853HZ61"/>
<gene>
    <name evidence="2" type="ORF">H0A36_00030</name>
</gene>
<keyword evidence="3" id="KW-1185">Reference proteome</keyword>
<sequence>MSSLVIHDVDEEIVGALGNLAEQNGTSPEIEHRRILEAALKPAEPQKKCFIEFLDSMPNIRKDEDFERIN</sequence>
<dbReference type="Proteomes" id="UP000569732">
    <property type="component" value="Unassembled WGS sequence"/>
</dbReference>
<dbReference type="GO" id="GO:0003677">
    <property type="term" value="F:DNA binding"/>
    <property type="evidence" value="ECO:0007669"/>
    <property type="project" value="UniProtKB-KW"/>
</dbReference>
<evidence type="ECO:0000259" key="1">
    <source>
        <dbReference type="Pfam" id="PF22513"/>
    </source>
</evidence>
<dbReference type="InterPro" id="IPR010985">
    <property type="entry name" value="Ribbon_hlx_hlx"/>
</dbReference>
<dbReference type="Gene3D" id="1.10.1220.10">
    <property type="entry name" value="Met repressor-like"/>
    <property type="match status" value="1"/>
</dbReference>
<dbReference type="InterPro" id="IPR053853">
    <property type="entry name" value="FitA-like_RHH"/>
</dbReference>
<organism evidence="2 3">
    <name type="scientific">Spartinivicinus marinus</name>
    <dbReference type="NCBI Taxonomy" id="2994442"/>
    <lineage>
        <taxon>Bacteria</taxon>
        <taxon>Pseudomonadati</taxon>
        <taxon>Pseudomonadota</taxon>
        <taxon>Gammaproteobacteria</taxon>
        <taxon>Oceanospirillales</taxon>
        <taxon>Zooshikellaceae</taxon>
        <taxon>Spartinivicinus</taxon>
    </lineage>
</organism>
<comment type="caution">
    <text evidence="2">The sequence shown here is derived from an EMBL/GenBank/DDBJ whole genome shotgun (WGS) entry which is preliminary data.</text>
</comment>
<dbReference type="InterPro" id="IPR013321">
    <property type="entry name" value="Arc_rbn_hlx_hlx"/>
</dbReference>
<dbReference type="SUPFAM" id="SSF47598">
    <property type="entry name" value="Ribbon-helix-helix"/>
    <property type="match status" value="1"/>
</dbReference>
<proteinExistence type="predicted"/>
<protein>
    <submittedName>
        <fullName evidence="2">DNA-binding protein</fullName>
    </submittedName>
</protein>
<dbReference type="Pfam" id="PF22513">
    <property type="entry name" value="FitA-like_RHH"/>
    <property type="match status" value="1"/>
</dbReference>
<reference evidence="2 3" key="1">
    <citation type="submission" date="2020-07" db="EMBL/GenBank/DDBJ databases">
        <title>Endozoicomonas sp. nov., isolated from sediment.</title>
        <authorList>
            <person name="Gu T."/>
        </authorList>
    </citation>
    <scope>NUCLEOTIDE SEQUENCE [LARGE SCALE GENOMIC DNA]</scope>
    <source>
        <strain evidence="2 3">SM1973</strain>
    </source>
</reference>
<dbReference type="RefSeq" id="WP_180566414.1">
    <property type="nucleotide sequence ID" value="NZ_JACCKB010000001.1"/>
</dbReference>
<dbReference type="GO" id="GO:0006355">
    <property type="term" value="P:regulation of DNA-templated transcription"/>
    <property type="evidence" value="ECO:0007669"/>
    <property type="project" value="InterPro"/>
</dbReference>
<feature type="domain" description="Antitoxin FitA-like ribbon-helix-helix" evidence="1">
    <location>
        <begin position="3"/>
        <end position="40"/>
    </location>
</feature>